<protein>
    <submittedName>
        <fullName evidence="2">Uncharacterized protein</fullName>
    </submittedName>
</protein>
<reference evidence="2 3" key="1">
    <citation type="submission" date="2020-08" db="EMBL/GenBank/DDBJ databases">
        <title>Genomic Encyclopedia of Type Strains, Phase IV (KMG-IV): sequencing the most valuable type-strain genomes for metagenomic binning, comparative biology and taxonomic classification.</title>
        <authorList>
            <person name="Goeker M."/>
        </authorList>
    </citation>
    <scope>NUCLEOTIDE SEQUENCE [LARGE SCALE GENOMIC DNA]</scope>
    <source>
        <strain evidence="2 3">DSM 26736</strain>
    </source>
</reference>
<comment type="caution">
    <text evidence="2">The sequence shown here is derived from an EMBL/GenBank/DDBJ whole genome shotgun (WGS) entry which is preliminary data.</text>
</comment>
<keyword evidence="1" id="KW-1133">Transmembrane helix</keyword>
<keyword evidence="3" id="KW-1185">Reference proteome</keyword>
<gene>
    <name evidence="2" type="ORF">FHT02_002401</name>
</gene>
<dbReference type="EMBL" id="JACIJF010000006">
    <property type="protein sequence ID" value="MBB5711160.1"/>
    <property type="molecule type" value="Genomic_DNA"/>
</dbReference>
<evidence type="ECO:0000313" key="3">
    <source>
        <dbReference type="Proteomes" id="UP000527143"/>
    </source>
</evidence>
<organism evidence="2 3">
    <name type="scientific">Sphingomonas xinjiangensis</name>
    <dbReference type="NCBI Taxonomy" id="643568"/>
    <lineage>
        <taxon>Bacteria</taxon>
        <taxon>Pseudomonadati</taxon>
        <taxon>Pseudomonadota</taxon>
        <taxon>Alphaproteobacteria</taxon>
        <taxon>Sphingomonadales</taxon>
        <taxon>Sphingomonadaceae</taxon>
        <taxon>Sphingomonas</taxon>
    </lineage>
</organism>
<name>A0A840YN02_9SPHN</name>
<feature type="transmembrane region" description="Helical" evidence="1">
    <location>
        <begin position="12"/>
        <end position="33"/>
    </location>
</feature>
<feature type="transmembrane region" description="Helical" evidence="1">
    <location>
        <begin position="53"/>
        <end position="71"/>
    </location>
</feature>
<dbReference type="RefSeq" id="WP_184087738.1">
    <property type="nucleotide sequence ID" value="NZ_JACIJF010000006.1"/>
</dbReference>
<proteinExistence type="predicted"/>
<evidence type="ECO:0000256" key="1">
    <source>
        <dbReference type="SAM" id="Phobius"/>
    </source>
</evidence>
<evidence type="ECO:0000313" key="2">
    <source>
        <dbReference type="EMBL" id="MBB5711160.1"/>
    </source>
</evidence>
<feature type="transmembrane region" description="Helical" evidence="1">
    <location>
        <begin position="125"/>
        <end position="146"/>
    </location>
</feature>
<feature type="transmembrane region" description="Helical" evidence="1">
    <location>
        <begin position="83"/>
        <end position="105"/>
    </location>
</feature>
<dbReference type="AlphaFoldDB" id="A0A840YN02"/>
<dbReference type="Proteomes" id="UP000527143">
    <property type="component" value="Unassembled WGS sequence"/>
</dbReference>
<sequence length="151" mass="15853">MGGANLKCSAAAWVAGWAVAVFLPSLLIALAHMPEGSFTLKRWGADTWQVADTMAPAAKLMLGGVLAILFWSARRLTRDDYEAFMAMSAVAGVVGMALTLLLIPADWAHGFGIGLTGERMAGRLLPLYLMGSGIGGMVQASSLRACRARLG</sequence>
<keyword evidence="1" id="KW-0812">Transmembrane</keyword>
<keyword evidence="1" id="KW-0472">Membrane</keyword>
<accession>A0A840YN02</accession>